<keyword evidence="2" id="KW-1185">Reference proteome</keyword>
<name>A0A0F7FI09_9CREN</name>
<dbReference type="Proteomes" id="UP000067434">
    <property type="component" value="Chromosome"/>
</dbReference>
<evidence type="ECO:0000313" key="2">
    <source>
        <dbReference type="Proteomes" id="UP000067434"/>
    </source>
</evidence>
<protein>
    <submittedName>
        <fullName evidence="1">Uncharacterized protein</fullName>
    </submittedName>
</protein>
<dbReference type="KEGG" id="thf:MA03_06370"/>
<reference evidence="1 2" key="1">
    <citation type="journal article" date="2015" name="Stand. Genomic Sci.">
        <title>Complete genome sequence of and proposal of Thermofilum uzonense sp. nov. a novel hyperthermophilic crenarchaeon and emended description of the genus Thermofilum.</title>
        <authorList>
            <person name="Toshchakov S.V."/>
            <person name="Korzhenkov A.A."/>
            <person name="Samarov N.I."/>
            <person name="Mazunin I.O."/>
            <person name="Mozhey O.I."/>
            <person name="Shmyr I.S."/>
            <person name="Derbikova K.S."/>
            <person name="Taranov E.A."/>
            <person name="Dominova I.N."/>
            <person name="Bonch-Osmolovskaya E.A."/>
            <person name="Patrushev M.V."/>
            <person name="Podosokorskaya O.A."/>
            <person name="Kublanov I.V."/>
        </authorList>
    </citation>
    <scope>NUCLEOTIDE SEQUENCE [LARGE SCALE GENOMIC DNA]</scope>
    <source>
        <strain evidence="1 2">1807-2</strain>
    </source>
</reference>
<proteinExistence type="predicted"/>
<dbReference type="EMBL" id="CP009961">
    <property type="protein sequence ID" value="AKG38949.1"/>
    <property type="molecule type" value="Genomic_DNA"/>
</dbReference>
<dbReference type="HOGENOM" id="CLU_1998854_0_0_2"/>
<accession>A0A0F7FI09</accession>
<sequence>MKILLNNKDEIKEAKTSKEYIRRVLLPSPVVKLFMNIEDITPLLTLSSSPTIARDKKGDEKTIVMEATSKTAILSLPRLDAPKKSMEITGNKAKIRGRLMALSFEVNKTTTTPVKARTTPSDRR</sequence>
<gene>
    <name evidence="1" type="ORF">MA03_06370</name>
</gene>
<dbReference type="AlphaFoldDB" id="A0A0F7FI09"/>
<organism evidence="1 2">
    <name type="scientific">Infirmifilum uzonense</name>
    <dbReference type="NCBI Taxonomy" id="1550241"/>
    <lineage>
        <taxon>Archaea</taxon>
        <taxon>Thermoproteota</taxon>
        <taxon>Thermoprotei</taxon>
        <taxon>Thermofilales</taxon>
        <taxon>Thermofilaceae</taxon>
        <taxon>Infirmifilum</taxon>
    </lineage>
</organism>
<evidence type="ECO:0000313" key="1">
    <source>
        <dbReference type="EMBL" id="AKG38949.1"/>
    </source>
</evidence>